<keyword evidence="2" id="KW-0539">Nucleus</keyword>
<keyword evidence="6" id="KW-1185">Reference proteome</keyword>
<dbReference type="PANTHER" id="PTHR13495:SF0">
    <property type="entry name" value="PSME3-INTERACTING PROTEIN"/>
    <property type="match status" value="1"/>
</dbReference>
<feature type="domain" description="FAM192A/Fyv6 N-terminal" evidence="4">
    <location>
        <begin position="5"/>
        <end position="110"/>
    </location>
</feature>
<evidence type="ECO:0000256" key="3">
    <source>
        <dbReference type="SAM" id="MobiDB-lite"/>
    </source>
</evidence>
<dbReference type="AlphaFoldDB" id="A0A3E2HRK1"/>
<comment type="caution">
    <text evidence="5">The sequence shown here is derived from an EMBL/GenBank/DDBJ whole genome shotgun (WGS) entry which is preliminary data.</text>
</comment>
<evidence type="ECO:0000256" key="2">
    <source>
        <dbReference type="ARBA" id="ARBA00023242"/>
    </source>
</evidence>
<sequence length="250" mass="27093">MSSGFVSGGTTDAPIERSDEWLAAQKDIDAKHARKAAEAQLNDGKSLYEVLQANKGILDPAMDLGLIPLKNQFRALDEDEIEFLDSVLESTRAEEDRIKRETAEGLELFRRQQEEADKKLRAAGTTQAVDETALPNEEEQWVAGARKRKRVKEKEMLKGVKVRRSSTNTQLGQASPTSMKESSDAASTGKGMSPVGKKTGKTETGIQKVEPQTVSQHPPSDAVKSPVKKTEPSKGGLGGLVDYGSDAESP</sequence>
<dbReference type="InterPro" id="IPR039845">
    <property type="entry name" value="FAM192A"/>
</dbReference>
<dbReference type="InterPro" id="IPR019331">
    <property type="entry name" value="FAM192A/Fyv6_N"/>
</dbReference>
<dbReference type="OMA" id="RYKLHVA"/>
<dbReference type="Proteomes" id="UP000258309">
    <property type="component" value="Unassembled WGS sequence"/>
</dbReference>
<dbReference type="EMBL" id="NCSJ02000003">
    <property type="protein sequence ID" value="RFU35998.1"/>
    <property type="molecule type" value="Genomic_DNA"/>
</dbReference>
<organism evidence="5 6">
    <name type="scientific">Scytalidium lignicola</name>
    <name type="common">Hyphomycete</name>
    <dbReference type="NCBI Taxonomy" id="5539"/>
    <lineage>
        <taxon>Eukaryota</taxon>
        <taxon>Fungi</taxon>
        <taxon>Dikarya</taxon>
        <taxon>Ascomycota</taxon>
        <taxon>Pezizomycotina</taxon>
        <taxon>Leotiomycetes</taxon>
        <taxon>Leotiomycetes incertae sedis</taxon>
        <taxon>Scytalidium</taxon>
    </lineage>
</organism>
<dbReference type="Pfam" id="PF10187">
    <property type="entry name" value="FAM192A_Fyv6_N"/>
    <property type="match status" value="1"/>
</dbReference>
<dbReference type="PANTHER" id="PTHR13495">
    <property type="entry name" value="NEFA-INTERACTING NUCLEAR PROTEIN NIP30"/>
    <property type="match status" value="1"/>
</dbReference>
<dbReference type="OrthoDB" id="75807at2759"/>
<dbReference type="STRING" id="5539.A0A3E2HRK1"/>
<name>A0A3E2HRK1_SCYLI</name>
<evidence type="ECO:0000313" key="6">
    <source>
        <dbReference type="Proteomes" id="UP000258309"/>
    </source>
</evidence>
<evidence type="ECO:0000313" key="5">
    <source>
        <dbReference type="EMBL" id="RFU35998.1"/>
    </source>
</evidence>
<feature type="region of interest" description="Disordered" evidence="3">
    <location>
        <begin position="117"/>
        <end position="250"/>
    </location>
</feature>
<evidence type="ECO:0000259" key="4">
    <source>
        <dbReference type="Pfam" id="PF10187"/>
    </source>
</evidence>
<comment type="subcellular location">
    <subcellularLocation>
        <location evidence="1">Nucleus</location>
    </subcellularLocation>
</comment>
<feature type="non-terminal residue" evidence="5">
    <location>
        <position position="250"/>
    </location>
</feature>
<accession>A0A3E2HRK1</accession>
<feature type="compositionally biased region" description="Polar residues" evidence="3">
    <location>
        <begin position="165"/>
        <end position="186"/>
    </location>
</feature>
<gene>
    <name evidence="5" type="ORF">B7463_g386</name>
</gene>
<protein>
    <recommendedName>
        <fullName evidence="4">FAM192A/Fyv6 N-terminal domain-containing protein</fullName>
    </recommendedName>
</protein>
<reference evidence="5 6" key="1">
    <citation type="submission" date="2018-05" db="EMBL/GenBank/DDBJ databases">
        <title>Draft genome sequence of Scytalidium lignicola DSM 105466, a ubiquitous saprotrophic fungus.</title>
        <authorList>
            <person name="Buettner E."/>
            <person name="Gebauer A.M."/>
            <person name="Hofrichter M."/>
            <person name="Liers C."/>
            <person name="Kellner H."/>
        </authorList>
    </citation>
    <scope>NUCLEOTIDE SEQUENCE [LARGE SCALE GENOMIC DNA]</scope>
    <source>
        <strain evidence="5 6">DSM 105466</strain>
    </source>
</reference>
<feature type="compositionally biased region" description="Polar residues" evidence="3">
    <location>
        <begin position="202"/>
        <end position="218"/>
    </location>
</feature>
<feature type="non-terminal residue" evidence="5">
    <location>
        <position position="1"/>
    </location>
</feature>
<dbReference type="GO" id="GO:0005634">
    <property type="term" value="C:nucleus"/>
    <property type="evidence" value="ECO:0007669"/>
    <property type="project" value="UniProtKB-SubCell"/>
</dbReference>
<proteinExistence type="predicted"/>
<evidence type="ECO:0000256" key="1">
    <source>
        <dbReference type="ARBA" id="ARBA00004123"/>
    </source>
</evidence>